<reference evidence="2 3" key="1">
    <citation type="submission" date="2022-12" db="EMBL/GenBank/DDBJ databases">
        <title>Chromosome-level genome of Tegillarca granosa.</title>
        <authorList>
            <person name="Kim J."/>
        </authorList>
    </citation>
    <scope>NUCLEOTIDE SEQUENCE [LARGE SCALE GENOMIC DNA]</scope>
    <source>
        <strain evidence="2">Teg-2019</strain>
        <tissue evidence="2">Adductor muscle</tissue>
    </source>
</reference>
<evidence type="ECO:0000256" key="1">
    <source>
        <dbReference type="SAM" id="Phobius"/>
    </source>
</evidence>
<name>A0ABQ9E4V4_TEGGR</name>
<gene>
    <name evidence="2" type="ORF">KUTeg_023521</name>
</gene>
<feature type="transmembrane region" description="Helical" evidence="1">
    <location>
        <begin position="60"/>
        <end position="87"/>
    </location>
</feature>
<evidence type="ECO:0000313" key="2">
    <source>
        <dbReference type="EMBL" id="KAJ8299461.1"/>
    </source>
</evidence>
<organism evidence="2 3">
    <name type="scientific">Tegillarca granosa</name>
    <name type="common">Malaysian cockle</name>
    <name type="synonym">Anadara granosa</name>
    <dbReference type="NCBI Taxonomy" id="220873"/>
    <lineage>
        <taxon>Eukaryota</taxon>
        <taxon>Metazoa</taxon>
        <taxon>Spiralia</taxon>
        <taxon>Lophotrochozoa</taxon>
        <taxon>Mollusca</taxon>
        <taxon>Bivalvia</taxon>
        <taxon>Autobranchia</taxon>
        <taxon>Pteriomorphia</taxon>
        <taxon>Arcoida</taxon>
        <taxon>Arcoidea</taxon>
        <taxon>Arcidae</taxon>
        <taxon>Tegillarca</taxon>
    </lineage>
</organism>
<dbReference type="EMBL" id="JARBDR010000921">
    <property type="protein sequence ID" value="KAJ8299461.1"/>
    <property type="molecule type" value="Genomic_DNA"/>
</dbReference>
<sequence>MYNCSACMKTFTLTYMHEQWLQYRYSIYCVQPRQLMLSKGCYTKQAAAGFVRRCYCYSNFCNAGIVVGTNCALLTVPIFIVLCIYTVV</sequence>
<proteinExistence type="predicted"/>
<dbReference type="Proteomes" id="UP001217089">
    <property type="component" value="Unassembled WGS sequence"/>
</dbReference>
<protein>
    <submittedName>
        <fullName evidence="2">Uncharacterized protein</fullName>
    </submittedName>
</protein>
<keyword evidence="1" id="KW-0472">Membrane</keyword>
<comment type="caution">
    <text evidence="2">The sequence shown here is derived from an EMBL/GenBank/DDBJ whole genome shotgun (WGS) entry which is preliminary data.</text>
</comment>
<keyword evidence="3" id="KW-1185">Reference proteome</keyword>
<evidence type="ECO:0000313" key="3">
    <source>
        <dbReference type="Proteomes" id="UP001217089"/>
    </source>
</evidence>
<accession>A0ABQ9E4V4</accession>
<keyword evidence="1" id="KW-0812">Transmembrane</keyword>
<keyword evidence="1" id="KW-1133">Transmembrane helix</keyword>